<keyword evidence="3" id="KW-1185">Reference proteome</keyword>
<name>A0ABP1FEH9_9FLAO</name>
<comment type="caution">
    <text evidence="2">The sequence shown here is derived from an EMBL/GenBank/DDBJ whole genome shotgun (WGS) entry which is preliminary data.</text>
</comment>
<accession>A0ABP1FEH9</accession>
<gene>
    <name evidence="2" type="ORF">T190115A13A_20275</name>
</gene>
<evidence type="ECO:0000313" key="3">
    <source>
        <dbReference type="Proteomes" id="UP001497602"/>
    </source>
</evidence>
<dbReference type="EMBL" id="CAXJRC010000022">
    <property type="protein sequence ID" value="CAL2106995.1"/>
    <property type="molecule type" value="Genomic_DNA"/>
</dbReference>
<evidence type="ECO:0000313" key="2">
    <source>
        <dbReference type="EMBL" id="CAL2106995.1"/>
    </source>
</evidence>
<evidence type="ECO:0000259" key="1">
    <source>
        <dbReference type="Pfam" id="PF14129"/>
    </source>
</evidence>
<reference evidence="2 3" key="1">
    <citation type="submission" date="2024-05" db="EMBL/GenBank/DDBJ databases">
        <authorList>
            <person name="Duchaud E."/>
        </authorList>
    </citation>
    <scope>NUCLEOTIDE SEQUENCE [LARGE SCALE GENOMIC DNA]</scope>
    <source>
        <strain evidence="2">Ena-SAMPLE-TAB-13-05-2024-13:56:06:370-140305</strain>
    </source>
</reference>
<dbReference type="Pfam" id="PF14129">
    <property type="entry name" value="DUF4296"/>
    <property type="match status" value="1"/>
</dbReference>
<dbReference type="RefSeq" id="WP_348705272.1">
    <property type="nucleotide sequence ID" value="NZ_CAXIYA010000033.1"/>
</dbReference>
<feature type="domain" description="DUF4296" evidence="1">
    <location>
        <begin position="26"/>
        <end position="103"/>
    </location>
</feature>
<sequence length="162" mass="19183">MNKLTFLFITILFLVSCTSNTIYKKPKDLIPKDTMVSLLTDMYIASSAKNIKNKYLKMESNYMVLVYKKYQIDTVRFDASNKYYTSRIDEYSAMLNKVKYNIDSLFKLYDEKQRVKDSLDRPNTRYEPDEKTMKEVYEGKSEKQVLSEEVLKVPVKKNKKTN</sequence>
<dbReference type="PROSITE" id="PS51257">
    <property type="entry name" value="PROKAR_LIPOPROTEIN"/>
    <property type="match status" value="1"/>
</dbReference>
<proteinExistence type="predicted"/>
<organism evidence="2 3">
    <name type="scientific">Tenacibaculum vairaonense</name>
    <dbReference type="NCBI Taxonomy" id="3137860"/>
    <lineage>
        <taxon>Bacteria</taxon>
        <taxon>Pseudomonadati</taxon>
        <taxon>Bacteroidota</taxon>
        <taxon>Flavobacteriia</taxon>
        <taxon>Flavobacteriales</taxon>
        <taxon>Flavobacteriaceae</taxon>
        <taxon>Tenacibaculum</taxon>
    </lineage>
</organism>
<protein>
    <submittedName>
        <fullName evidence="2">DUF4296 domain-containing protein</fullName>
    </submittedName>
</protein>
<dbReference type="InterPro" id="IPR025381">
    <property type="entry name" value="DUF4296"/>
</dbReference>
<dbReference type="Proteomes" id="UP001497602">
    <property type="component" value="Unassembled WGS sequence"/>
</dbReference>